<dbReference type="Proteomes" id="UP000027222">
    <property type="component" value="Unassembled WGS sequence"/>
</dbReference>
<keyword evidence="3" id="KW-1185">Reference proteome</keyword>
<gene>
    <name evidence="2" type="ORF">GALMADRAFT_213730</name>
</gene>
<evidence type="ECO:0000313" key="2">
    <source>
        <dbReference type="EMBL" id="KDR71910.1"/>
    </source>
</evidence>
<name>A0A067SLU8_GALM3</name>
<protein>
    <submittedName>
        <fullName evidence="2">Uncharacterized protein</fullName>
    </submittedName>
</protein>
<accession>A0A067SLU8</accession>
<feature type="transmembrane region" description="Helical" evidence="1">
    <location>
        <begin position="103"/>
        <end position="122"/>
    </location>
</feature>
<keyword evidence="1" id="KW-1133">Transmembrane helix</keyword>
<reference evidence="3" key="1">
    <citation type="journal article" date="2014" name="Proc. Natl. Acad. Sci. U.S.A.">
        <title>Extensive sampling of basidiomycete genomes demonstrates inadequacy of the white-rot/brown-rot paradigm for wood decay fungi.</title>
        <authorList>
            <person name="Riley R."/>
            <person name="Salamov A.A."/>
            <person name="Brown D.W."/>
            <person name="Nagy L.G."/>
            <person name="Floudas D."/>
            <person name="Held B.W."/>
            <person name="Levasseur A."/>
            <person name="Lombard V."/>
            <person name="Morin E."/>
            <person name="Otillar R."/>
            <person name="Lindquist E.A."/>
            <person name="Sun H."/>
            <person name="LaButti K.M."/>
            <person name="Schmutz J."/>
            <person name="Jabbour D."/>
            <person name="Luo H."/>
            <person name="Baker S.E."/>
            <person name="Pisabarro A.G."/>
            <person name="Walton J.D."/>
            <person name="Blanchette R.A."/>
            <person name="Henrissat B."/>
            <person name="Martin F."/>
            <person name="Cullen D."/>
            <person name="Hibbett D.S."/>
            <person name="Grigoriev I.V."/>
        </authorList>
    </citation>
    <scope>NUCLEOTIDE SEQUENCE [LARGE SCALE GENOMIC DNA]</scope>
    <source>
        <strain evidence="3">CBS 339.88</strain>
    </source>
</reference>
<organism evidence="2 3">
    <name type="scientific">Galerina marginata (strain CBS 339.88)</name>
    <dbReference type="NCBI Taxonomy" id="685588"/>
    <lineage>
        <taxon>Eukaryota</taxon>
        <taxon>Fungi</taxon>
        <taxon>Dikarya</taxon>
        <taxon>Basidiomycota</taxon>
        <taxon>Agaricomycotina</taxon>
        <taxon>Agaricomycetes</taxon>
        <taxon>Agaricomycetidae</taxon>
        <taxon>Agaricales</taxon>
        <taxon>Agaricineae</taxon>
        <taxon>Strophariaceae</taxon>
        <taxon>Galerina</taxon>
    </lineage>
</organism>
<dbReference type="EMBL" id="KL142391">
    <property type="protein sequence ID" value="KDR71910.1"/>
    <property type="molecule type" value="Genomic_DNA"/>
</dbReference>
<dbReference type="HOGENOM" id="CLU_1461410_0_0_1"/>
<keyword evidence="1" id="KW-0812">Transmembrane</keyword>
<keyword evidence="1" id="KW-0472">Membrane</keyword>
<evidence type="ECO:0000313" key="3">
    <source>
        <dbReference type="Proteomes" id="UP000027222"/>
    </source>
</evidence>
<proteinExistence type="predicted"/>
<dbReference type="AlphaFoldDB" id="A0A067SLU8"/>
<sequence>MCRNQRKKKGKLSFSGQASLFTLSRDSLTEFMENQGPTAQMLFWVNYSSLIWEKTKKEKSKFGTAATKKIGAAPVKYTTNLKPSGRSVLDHGVRVLLSGNRDYNSTLVLLLILLSFAGYIWYAKVDLTFLALAKYEHEVQSLACFVSIQYYDRSFTLRLRSTNRILVHLPLMYERPNPTHGQKKS</sequence>
<evidence type="ECO:0000256" key="1">
    <source>
        <dbReference type="SAM" id="Phobius"/>
    </source>
</evidence>